<sequence>MKIVVFILSAVVLVSSEEGYVIKTRDDVADSFRHCLTTLHVSRETFKSTNWNLHADNDLVRSMIKCIVADFGLFDDSTGFHKNRMVKQFGGETVRVKVEKCIQDNPNGEPTVDKSVQKIRCIAM</sequence>
<proteinExistence type="inferred from homology"/>
<evidence type="ECO:0000256" key="1">
    <source>
        <dbReference type="ARBA" id="ARBA00004613"/>
    </source>
</evidence>
<dbReference type="InterPro" id="IPR036728">
    <property type="entry name" value="PBP_GOBP_sf"/>
</dbReference>
<dbReference type="CDD" id="cd23992">
    <property type="entry name" value="PBP_GOBP"/>
    <property type="match status" value="1"/>
</dbReference>
<dbReference type="GO" id="GO:0005549">
    <property type="term" value="F:odorant binding"/>
    <property type="evidence" value="ECO:0007669"/>
    <property type="project" value="InterPro"/>
</dbReference>
<evidence type="ECO:0000256" key="3">
    <source>
        <dbReference type="ARBA" id="ARBA00022525"/>
    </source>
</evidence>
<dbReference type="InterPro" id="IPR006170">
    <property type="entry name" value="PBP/GOBP"/>
</dbReference>
<evidence type="ECO:0000256" key="4">
    <source>
        <dbReference type="SAM" id="SignalP"/>
    </source>
</evidence>
<feature type="signal peptide" evidence="4">
    <location>
        <begin position="1"/>
        <end position="16"/>
    </location>
</feature>
<evidence type="ECO:0000313" key="5">
    <source>
        <dbReference type="EMBL" id="KAJ6643732.1"/>
    </source>
</evidence>
<evidence type="ECO:0000313" key="6">
    <source>
        <dbReference type="Proteomes" id="UP001151699"/>
    </source>
</evidence>
<dbReference type="GO" id="GO:0005576">
    <property type="term" value="C:extracellular region"/>
    <property type="evidence" value="ECO:0007669"/>
    <property type="project" value="UniProtKB-SubCell"/>
</dbReference>
<comment type="caution">
    <text evidence="5">The sequence shown here is derived from an EMBL/GenBank/DDBJ whole genome shotgun (WGS) entry which is preliminary data.</text>
</comment>
<keyword evidence="3" id="KW-0964">Secreted</keyword>
<keyword evidence="4" id="KW-0732">Signal</keyword>
<dbReference type="AlphaFoldDB" id="A0A9Q0N537"/>
<dbReference type="Proteomes" id="UP001151699">
    <property type="component" value="Chromosome B"/>
</dbReference>
<organism evidence="5 6">
    <name type="scientific">Pseudolycoriella hygida</name>
    <dbReference type="NCBI Taxonomy" id="35572"/>
    <lineage>
        <taxon>Eukaryota</taxon>
        <taxon>Metazoa</taxon>
        <taxon>Ecdysozoa</taxon>
        <taxon>Arthropoda</taxon>
        <taxon>Hexapoda</taxon>
        <taxon>Insecta</taxon>
        <taxon>Pterygota</taxon>
        <taxon>Neoptera</taxon>
        <taxon>Endopterygota</taxon>
        <taxon>Diptera</taxon>
        <taxon>Nematocera</taxon>
        <taxon>Sciaroidea</taxon>
        <taxon>Sciaridae</taxon>
        <taxon>Pseudolycoriella</taxon>
    </lineage>
</organism>
<accession>A0A9Q0N537</accession>
<reference evidence="5" key="1">
    <citation type="submission" date="2022-07" db="EMBL/GenBank/DDBJ databases">
        <authorList>
            <person name="Trinca V."/>
            <person name="Uliana J.V.C."/>
            <person name="Torres T.T."/>
            <person name="Ward R.J."/>
            <person name="Monesi N."/>
        </authorList>
    </citation>
    <scope>NUCLEOTIDE SEQUENCE</scope>
    <source>
        <strain evidence="5">HSMRA1968</strain>
        <tissue evidence="5">Whole embryos</tissue>
    </source>
</reference>
<comment type="subcellular location">
    <subcellularLocation>
        <location evidence="1">Secreted</location>
    </subcellularLocation>
</comment>
<protein>
    <submittedName>
        <fullName evidence="5">General odorant-binding protein 99b</fullName>
    </submittedName>
</protein>
<comment type="similarity">
    <text evidence="2">Belongs to the PBP/GOBP family.</text>
</comment>
<dbReference type="EMBL" id="WJQU01000002">
    <property type="protein sequence ID" value="KAJ6643732.1"/>
    <property type="molecule type" value="Genomic_DNA"/>
</dbReference>
<dbReference type="Gene3D" id="1.10.238.20">
    <property type="entry name" value="Pheromone/general odorant binding protein domain"/>
    <property type="match status" value="1"/>
</dbReference>
<dbReference type="OrthoDB" id="7989148at2759"/>
<gene>
    <name evidence="5" type="primary">Obp99b_0</name>
    <name evidence="5" type="ORF">Bhyg_08697</name>
</gene>
<dbReference type="SUPFAM" id="SSF47565">
    <property type="entry name" value="Insect pheromone/odorant-binding proteins"/>
    <property type="match status" value="1"/>
</dbReference>
<evidence type="ECO:0000256" key="2">
    <source>
        <dbReference type="ARBA" id="ARBA00008098"/>
    </source>
</evidence>
<feature type="chain" id="PRO_5040350017" evidence="4">
    <location>
        <begin position="17"/>
        <end position="124"/>
    </location>
</feature>
<dbReference type="Pfam" id="PF01395">
    <property type="entry name" value="PBP_GOBP"/>
    <property type="match status" value="1"/>
</dbReference>
<name>A0A9Q0N537_9DIPT</name>
<keyword evidence="6" id="KW-1185">Reference proteome</keyword>